<dbReference type="PANTHER" id="PTHR30005:SF0">
    <property type="entry name" value="RETROGRADE REGULATION PROTEIN 2"/>
    <property type="match status" value="1"/>
</dbReference>
<dbReference type="InterPro" id="IPR050273">
    <property type="entry name" value="GppA/Ppx_hydrolase"/>
</dbReference>
<dbReference type="InterPro" id="IPR003695">
    <property type="entry name" value="Ppx_GppA_N"/>
</dbReference>
<gene>
    <name evidence="2" type="primary">gppA_1</name>
    <name evidence="2" type="ORF">GALL_53070</name>
</gene>
<dbReference type="EMBL" id="MLJW01000014">
    <property type="protein sequence ID" value="OIR13491.1"/>
    <property type="molecule type" value="Genomic_DNA"/>
</dbReference>
<dbReference type="AlphaFoldDB" id="A0A1J5SZX1"/>
<dbReference type="Pfam" id="PF02541">
    <property type="entry name" value="Ppx-GppA"/>
    <property type="match status" value="1"/>
</dbReference>
<dbReference type="GO" id="GO:0008894">
    <property type="term" value="F:guanosine-5'-triphosphate,3'-diphosphate diphosphatase activity"/>
    <property type="evidence" value="ECO:0007669"/>
    <property type="project" value="UniProtKB-EC"/>
</dbReference>
<dbReference type="SUPFAM" id="SSF53067">
    <property type="entry name" value="Actin-like ATPase domain"/>
    <property type="match status" value="2"/>
</dbReference>
<comment type="caution">
    <text evidence="2">The sequence shown here is derived from an EMBL/GenBank/DDBJ whole genome shotgun (WGS) entry which is preliminary data.</text>
</comment>
<sequence>MNASSPVAVIDVGSNTIKLLVARRSAQGGLDTVLSRTIDARISRGISHASPVLGEEGVGAGLKAVADLVAAGRAAGASSFVIVATSAVRGARNGAEFAARVEATTGFPLRVLSGDEEANLIGRGLLTDPGLGDFRDFYVFDLGGGSLECLYFRNKQIAAAISLPLGCVRLTERFVANPAAPVAASVLDAVSSHARAELAASGFPFGAAAPAVFAGGTMTTARAIRAAADGRELMESPREVTRAELARLLGAVSALPLEHRRTDIKGLPATRADVFPAALATMLAVAEVGRFDSFTHSFYNLRYGIAADLLGRDPVADRARSAPAAAD</sequence>
<dbReference type="CDD" id="cd24006">
    <property type="entry name" value="ASKHA_NBD_PPX_GppA"/>
    <property type="match status" value="1"/>
</dbReference>
<protein>
    <submittedName>
        <fullName evidence="2">Guanosine-5'-triphosphate,3'-diphosphate pyrophosphatase</fullName>
        <ecNumber evidence="2">3.6.1.40</ecNumber>
    </submittedName>
</protein>
<dbReference type="InterPro" id="IPR043129">
    <property type="entry name" value="ATPase_NBD"/>
</dbReference>
<dbReference type="Gene3D" id="3.30.420.40">
    <property type="match status" value="1"/>
</dbReference>
<dbReference type="PANTHER" id="PTHR30005">
    <property type="entry name" value="EXOPOLYPHOSPHATASE"/>
    <property type="match status" value="1"/>
</dbReference>
<accession>A0A1J5SZX1</accession>
<feature type="domain" description="Ppx/GppA phosphatase N-terminal" evidence="1">
    <location>
        <begin position="22"/>
        <end position="311"/>
    </location>
</feature>
<proteinExistence type="predicted"/>
<dbReference type="Gene3D" id="3.30.420.150">
    <property type="entry name" value="Exopolyphosphatase. Domain 2"/>
    <property type="match status" value="1"/>
</dbReference>
<evidence type="ECO:0000259" key="1">
    <source>
        <dbReference type="Pfam" id="PF02541"/>
    </source>
</evidence>
<keyword evidence="2" id="KW-0378">Hydrolase</keyword>
<evidence type="ECO:0000313" key="2">
    <source>
        <dbReference type="EMBL" id="OIR13491.1"/>
    </source>
</evidence>
<name>A0A1J5SZX1_9ZZZZ</name>
<organism evidence="2">
    <name type="scientific">mine drainage metagenome</name>
    <dbReference type="NCBI Taxonomy" id="410659"/>
    <lineage>
        <taxon>unclassified sequences</taxon>
        <taxon>metagenomes</taxon>
        <taxon>ecological metagenomes</taxon>
    </lineage>
</organism>
<reference evidence="2" key="1">
    <citation type="submission" date="2016-10" db="EMBL/GenBank/DDBJ databases">
        <title>Sequence of Gallionella enrichment culture.</title>
        <authorList>
            <person name="Poehlein A."/>
            <person name="Muehling M."/>
            <person name="Daniel R."/>
        </authorList>
    </citation>
    <scope>NUCLEOTIDE SEQUENCE</scope>
</reference>
<dbReference type="EC" id="3.6.1.40" evidence="2"/>